<comment type="caution">
    <text evidence="2">The sequence shown here is derived from an EMBL/GenBank/DDBJ whole genome shotgun (WGS) entry which is preliminary data.</text>
</comment>
<evidence type="ECO:0000313" key="3">
    <source>
        <dbReference type="Proteomes" id="UP000253318"/>
    </source>
</evidence>
<proteinExistence type="predicted"/>
<dbReference type="PANTHER" id="PTHR30458">
    <property type="entry name" value="PHENYLACETIC ACID DEGRADATION PROTEIN PAA"/>
    <property type="match status" value="1"/>
</dbReference>
<name>A0A368TEQ5_9ACTN</name>
<sequence length="302" mass="31892">MSGDSAYDALAQEHAGDARWAFGTGFTAPLAESAAGADAPVPPEVPAGDLALYCLMLGDDALVLAQRLIEWCTDAPELEEEVALANIALDLLGQARLLLTRAGRADGTGRDEDALAYFRDAGQFRNVRLVEAANGDFARSVARLLVFATWRLALFTRLTASADPALAAIAAKGVNELAYHRDYAAQWTLRLGRGTEESHRRLTAGLADVRPLLGELFAVHPVEERLSGLGAAVRPDTVHDEVAAVLERVRTAAGLDAPLLGAAPPPPPAAGESGRDGRHTGELTALLAEMQSVARAHPEAAW</sequence>
<dbReference type="InterPro" id="IPR012347">
    <property type="entry name" value="Ferritin-like"/>
</dbReference>
<dbReference type="SUPFAM" id="SSF47240">
    <property type="entry name" value="Ferritin-like"/>
    <property type="match status" value="1"/>
</dbReference>
<dbReference type="PANTHER" id="PTHR30458:SF0">
    <property type="entry name" value="1,2-PHENYLACETYL-COA EPOXIDASE, SUBUNIT C"/>
    <property type="match status" value="1"/>
</dbReference>
<keyword evidence="3" id="KW-1185">Reference proteome</keyword>
<dbReference type="GO" id="GO:0010124">
    <property type="term" value="P:phenylacetate catabolic process"/>
    <property type="evidence" value="ECO:0007669"/>
    <property type="project" value="InterPro"/>
</dbReference>
<dbReference type="InterPro" id="IPR007814">
    <property type="entry name" value="PaaA_PaaC"/>
</dbReference>
<dbReference type="RefSeq" id="WP_114433166.1">
    <property type="nucleotide sequence ID" value="NZ_QEIN01000004.1"/>
</dbReference>
<dbReference type="InterPro" id="IPR052703">
    <property type="entry name" value="Aromatic_CoA_ox/epox"/>
</dbReference>
<dbReference type="InterPro" id="IPR011882">
    <property type="entry name" value="PaaC"/>
</dbReference>
<dbReference type="PIRSF" id="PIRSF037834">
    <property type="entry name" value="PA_CoA_Oase3"/>
    <property type="match status" value="1"/>
</dbReference>
<dbReference type="Pfam" id="PF05138">
    <property type="entry name" value="PaaA_PaaC"/>
    <property type="match status" value="1"/>
</dbReference>
<dbReference type="InterPro" id="IPR009078">
    <property type="entry name" value="Ferritin-like_SF"/>
</dbReference>
<evidence type="ECO:0000256" key="1">
    <source>
        <dbReference type="SAM" id="MobiDB-lite"/>
    </source>
</evidence>
<gene>
    <name evidence="2" type="primary">paaI</name>
    <name evidence="2" type="ORF">DEF24_00945</name>
</gene>
<dbReference type="AlphaFoldDB" id="A0A368TEQ5"/>
<protein>
    <submittedName>
        <fullName evidence="2">Phenylacetate-CoA oxygenase subunit PaaI</fullName>
    </submittedName>
</protein>
<dbReference type="Proteomes" id="UP000253318">
    <property type="component" value="Unassembled WGS sequence"/>
</dbReference>
<evidence type="ECO:0000313" key="2">
    <source>
        <dbReference type="EMBL" id="RCV62507.1"/>
    </source>
</evidence>
<dbReference type="NCBIfam" id="TIGR02158">
    <property type="entry name" value="PA_CoA_Oxy3"/>
    <property type="match status" value="1"/>
</dbReference>
<dbReference type="OrthoDB" id="9789947at2"/>
<accession>A0A368TEQ5</accession>
<feature type="region of interest" description="Disordered" evidence="1">
    <location>
        <begin position="257"/>
        <end position="278"/>
    </location>
</feature>
<reference evidence="2 3" key="1">
    <citation type="submission" date="2018-04" db="EMBL/GenBank/DDBJ databases">
        <title>Novel actinobacteria from marine sediment.</title>
        <authorList>
            <person name="Ng Z.Y."/>
            <person name="Tan G.Y.A."/>
        </authorList>
    </citation>
    <scope>NUCLEOTIDE SEQUENCE [LARGE SCALE GENOMIC DNA]</scope>
    <source>
        <strain evidence="2 3">TPS81</strain>
    </source>
</reference>
<dbReference type="GO" id="GO:0005829">
    <property type="term" value="C:cytosol"/>
    <property type="evidence" value="ECO:0007669"/>
    <property type="project" value="TreeGrafter"/>
</dbReference>
<organism evidence="2 3">
    <name type="scientific">Marinitenerispora sediminis</name>
    <dbReference type="NCBI Taxonomy" id="1931232"/>
    <lineage>
        <taxon>Bacteria</taxon>
        <taxon>Bacillati</taxon>
        <taxon>Actinomycetota</taxon>
        <taxon>Actinomycetes</taxon>
        <taxon>Streptosporangiales</taxon>
        <taxon>Nocardiopsidaceae</taxon>
        <taxon>Marinitenerispora</taxon>
    </lineage>
</organism>
<dbReference type="Gene3D" id="1.20.1260.10">
    <property type="match status" value="1"/>
</dbReference>
<dbReference type="EMBL" id="QEIN01000004">
    <property type="protein sequence ID" value="RCV62507.1"/>
    <property type="molecule type" value="Genomic_DNA"/>
</dbReference>